<evidence type="ECO:0000313" key="2">
    <source>
        <dbReference type="EMBL" id="GMM47768.1"/>
    </source>
</evidence>
<dbReference type="Proteomes" id="UP001378960">
    <property type="component" value="Unassembled WGS sequence"/>
</dbReference>
<organism evidence="2 3">
    <name type="scientific">Pichia kluyveri</name>
    <name type="common">Yeast</name>
    <dbReference type="NCBI Taxonomy" id="36015"/>
    <lineage>
        <taxon>Eukaryota</taxon>
        <taxon>Fungi</taxon>
        <taxon>Dikarya</taxon>
        <taxon>Ascomycota</taxon>
        <taxon>Saccharomycotina</taxon>
        <taxon>Pichiomycetes</taxon>
        <taxon>Pichiales</taxon>
        <taxon>Pichiaceae</taxon>
        <taxon>Pichia</taxon>
    </lineage>
</organism>
<dbReference type="InterPro" id="IPR038511">
    <property type="entry name" value="TAP42/TAP46-like_sf"/>
</dbReference>
<dbReference type="Gene3D" id="1.25.40.540">
    <property type="entry name" value="TAP42-like family"/>
    <property type="match status" value="1"/>
</dbReference>
<sequence length="412" mass="48407">MNSEDTIASLYLQVKNEVTHIQGKLTFEKFQKIHKDFIKLSSLIDKADLFSNNENFKEIPFDNIKYLIINFDHGKFLDKYAVSSQLSNDSDPLKRNKLRILVLEIVESMIWKFIKLVVIDLKIFDYLKTINDSSVYNELNNWIMNYYELRQNEISNNGSKGFVKLNELEQINFKKSTPMERRDMKINKWKLEKELKERIKILDENDIKNGDNNDDLDDFNKFDDDVMRRVRIDQIVLAITESISMLENFAMEREMLTHVVGNAIDEELKELRLGDLRLKEIREEENDSRTKGKFDKGFTDKVEYLNKDNKNNIISKEGKVLQPFTIVPSNEKRKELQGKVFGTGQELPTMTVEELVDYELANGGMVKPSEPEPEIDEDDYKWQDSETYRLRDWDNFTDENRKGSGNKMSNLG</sequence>
<dbReference type="EMBL" id="BTGB01000009">
    <property type="protein sequence ID" value="GMM47768.1"/>
    <property type="molecule type" value="Genomic_DNA"/>
</dbReference>
<dbReference type="Pfam" id="PF04177">
    <property type="entry name" value="TAP42"/>
    <property type="match status" value="1"/>
</dbReference>
<name>A0AAV5R965_PICKL</name>
<dbReference type="AlphaFoldDB" id="A0AAV5R965"/>
<evidence type="ECO:0000256" key="1">
    <source>
        <dbReference type="SAM" id="MobiDB-lite"/>
    </source>
</evidence>
<dbReference type="GO" id="GO:0035303">
    <property type="term" value="P:regulation of dephosphorylation"/>
    <property type="evidence" value="ECO:0007669"/>
    <property type="project" value="TreeGrafter"/>
</dbReference>
<dbReference type="GO" id="GO:0005829">
    <property type="term" value="C:cytosol"/>
    <property type="evidence" value="ECO:0007669"/>
    <property type="project" value="TreeGrafter"/>
</dbReference>
<accession>A0AAV5R965</accession>
<reference evidence="2 3" key="1">
    <citation type="journal article" date="2023" name="Elife">
        <title>Identification of key yeast species and microbe-microbe interactions impacting larval growth of Drosophila in the wild.</title>
        <authorList>
            <person name="Mure A."/>
            <person name="Sugiura Y."/>
            <person name="Maeda R."/>
            <person name="Honda K."/>
            <person name="Sakurai N."/>
            <person name="Takahashi Y."/>
            <person name="Watada M."/>
            <person name="Katoh T."/>
            <person name="Gotoh A."/>
            <person name="Gotoh Y."/>
            <person name="Taniguchi I."/>
            <person name="Nakamura K."/>
            <person name="Hayashi T."/>
            <person name="Katayama T."/>
            <person name="Uemura T."/>
            <person name="Hattori Y."/>
        </authorList>
    </citation>
    <scope>NUCLEOTIDE SEQUENCE [LARGE SCALE GENOMIC DNA]</scope>
    <source>
        <strain evidence="2 3">PK-24</strain>
    </source>
</reference>
<evidence type="ECO:0000313" key="3">
    <source>
        <dbReference type="Proteomes" id="UP001378960"/>
    </source>
</evidence>
<feature type="compositionally biased region" description="Basic and acidic residues" evidence="1">
    <location>
        <begin position="392"/>
        <end position="402"/>
    </location>
</feature>
<feature type="region of interest" description="Disordered" evidence="1">
    <location>
        <begin position="392"/>
        <end position="412"/>
    </location>
</feature>
<dbReference type="PANTHER" id="PTHR10933">
    <property type="entry name" value="IMMUNOGLOBULIN-BINDING PROTEIN 1"/>
    <property type="match status" value="1"/>
</dbReference>
<dbReference type="GO" id="GO:0009966">
    <property type="term" value="P:regulation of signal transduction"/>
    <property type="evidence" value="ECO:0007669"/>
    <property type="project" value="InterPro"/>
</dbReference>
<dbReference type="GO" id="GO:0051721">
    <property type="term" value="F:protein phosphatase 2A binding"/>
    <property type="evidence" value="ECO:0007669"/>
    <property type="project" value="TreeGrafter"/>
</dbReference>
<gene>
    <name evidence="2" type="ORF">DAPK24_043660</name>
</gene>
<keyword evidence="3" id="KW-1185">Reference proteome</keyword>
<protein>
    <submittedName>
        <fullName evidence="2">Tap42 protein</fullName>
    </submittedName>
</protein>
<comment type="caution">
    <text evidence="2">The sequence shown here is derived from an EMBL/GenBank/DDBJ whole genome shotgun (WGS) entry which is preliminary data.</text>
</comment>
<dbReference type="InterPro" id="IPR007304">
    <property type="entry name" value="TAP46-like"/>
</dbReference>
<proteinExistence type="predicted"/>
<dbReference type="PANTHER" id="PTHR10933:SF9">
    <property type="entry name" value="IMMUNOGLOBULIN-BINDING PROTEIN 1"/>
    <property type="match status" value="1"/>
</dbReference>